<evidence type="ECO:0000256" key="4">
    <source>
        <dbReference type="ARBA" id="ARBA00035244"/>
    </source>
</evidence>
<evidence type="ECO:0000313" key="7">
    <source>
        <dbReference type="EMBL" id="MCS3678953.1"/>
    </source>
</evidence>
<dbReference type="InterPro" id="IPR002136">
    <property type="entry name" value="Ribosomal_uL4"/>
</dbReference>
<dbReference type="Proteomes" id="UP001155034">
    <property type="component" value="Unassembled WGS sequence"/>
</dbReference>
<dbReference type="GO" id="GO:1990904">
    <property type="term" value="C:ribonucleoprotein complex"/>
    <property type="evidence" value="ECO:0007669"/>
    <property type="project" value="UniProtKB-KW"/>
</dbReference>
<dbReference type="GO" id="GO:0003735">
    <property type="term" value="F:structural constituent of ribosome"/>
    <property type="evidence" value="ECO:0007669"/>
    <property type="project" value="InterPro"/>
</dbReference>
<keyword evidence="2 5" id="KW-0689">Ribosomal protein</keyword>
<accession>A0A840DAC3</accession>
<sequence length="215" mass="23873">MDVEIYQEDGVESGETAALDPTVFDIEPNDHIIWLDVKRIQAHQRQGTSKTKERGEVRGSGRKLYRQKGTGNARVGDAQSPIRRGGGRAHGARPRDYAHDLNQKEKRLARRSALSYKAANDNIQVIENFSLDRPDTRGLTDLFELLGVEGQDILLATAEVEREVYLSSQNLPDVNVQEVQSINTVDILDADVVLLQEGALDWLTDVLSTDEAVPA</sequence>
<dbReference type="RefSeq" id="WP_011403796.1">
    <property type="nucleotide sequence ID" value="NZ_CALTRY010000003.1"/>
</dbReference>
<evidence type="ECO:0000313" key="10">
    <source>
        <dbReference type="EMBL" id="MCS4037649.1"/>
    </source>
</evidence>
<dbReference type="GeneID" id="83727965"/>
<dbReference type="EMBL" id="JANTYZ010000019">
    <property type="protein sequence ID" value="MCS3866754.1"/>
    <property type="molecule type" value="Genomic_DNA"/>
</dbReference>
<dbReference type="HAMAP" id="MF_01328_B">
    <property type="entry name" value="Ribosomal_uL4_B"/>
    <property type="match status" value="1"/>
</dbReference>
<dbReference type="Proteomes" id="UP001155040">
    <property type="component" value="Unassembled WGS sequence"/>
</dbReference>
<evidence type="ECO:0000256" key="3">
    <source>
        <dbReference type="ARBA" id="ARBA00023274"/>
    </source>
</evidence>
<keyword evidence="3 5" id="KW-0687">Ribonucleoprotein</keyword>
<comment type="subunit">
    <text evidence="5">Part of the 50S ribosomal subunit.</text>
</comment>
<comment type="function">
    <text evidence="5">Forms part of the polypeptide exit tunnel.</text>
</comment>
<dbReference type="GO" id="GO:0019843">
    <property type="term" value="F:rRNA binding"/>
    <property type="evidence" value="ECO:0007669"/>
    <property type="project" value="UniProtKB-UniRule"/>
</dbReference>
<dbReference type="Proteomes" id="UP001155010">
    <property type="component" value="Unassembled WGS sequence"/>
</dbReference>
<dbReference type="PANTHER" id="PTHR10746">
    <property type="entry name" value="50S RIBOSOMAL PROTEIN L4"/>
    <property type="match status" value="1"/>
</dbReference>
<evidence type="ECO:0000256" key="5">
    <source>
        <dbReference type="HAMAP-Rule" id="MF_01328"/>
    </source>
</evidence>
<evidence type="ECO:0000313" key="11">
    <source>
        <dbReference type="Proteomes" id="UP001155010"/>
    </source>
</evidence>
<comment type="function">
    <text evidence="5">One of the primary rRNA binding proteins, this protein initially binds near the 5'-end of the 23S rRNA. It is important during the early stages of 50S assembly. It makes multiple contacts with different domains of the 23S rRNA in the assembled 50S subunit and ribosome.</text>
</comment>
<gene>
    <name evidence="5" type="primary">rplD</name>
    <name evidence="7" type="ORF">GGP71_002896</name>
    <name evidence="8" type="ORF">GGP82_003334</name>
    <name evidence="9" type="ORF">GGP83_002442</name>
    <name evidence="10" type="ORF">GGQ01_002732</name>
</gene>
<dbReference type="EMBL" id="JANUAU010000011">
    <property type="protein sequence ID" value="MCS3678953.1"/>
    <property type="molecule type" value="Genomic_DNA"/>
</dbReference>
<dbReference type="Pfam" id="PF00573">
    <property type="entry name" value="Ribosomal_L4"/>
    <property type="match status" value="1"/>
</dbReference>
<reference evidence="9" key="1">
    <citation type="submission" date="2022-08" db="EMBL/GenBank/DDBJ databases">
        <title>Genomic Encyclopedia of Type Strains, Phase V (KMG-V): Genome sequencing to study the core and pangenomes of soil and plant-associated prokaryotes.</title>
        <authorList>
            <person name="Whitman W."/>
        </authorList>
    </citation>
    <scope>NUCLEOTIDE SEQUENCE</scope>
    <source>
        <strain evidence="7">0</strain>
        <strain evidence="8">SP2016B</strain>
        <strain evidence="9">SP2017</strain>
        <strain evidence="10">SP3012</strain>
    </source>
</reference>
<protein>
    <recommendedName>
        <fullName evidence="4 5">Large ribosomal subunit protein uL4</fullName>
    </recommendedName>
</protein>
<proteinExistence type="inferred from homology"/>
<organism evidence="9 11">
    <name type="scientific">Salinibacter ruber</name>
    <dbReference type="NCBI Taxonomy" id="146919"/>
    <lineage>
        <taxon>Bacteria</taxon>
        <taxon>Pseudomonadati</taxon>
        <taxon>Rhodothermota</taxon>
        <taxon>Rhodothermia</taxon>
        <taxon>Rhodothermales</taxon>
        <taxon>Salinibacteraceae</taxon>
        <taxon>Salinibacter</taxon>
    </lineage>
</organism>
<dbReference type="InterPro" id="IPR013005">
    <property type="entry name" value="Ribosomal_uL4-like"/>
</dbReference>
<dbReference type="PANTHER" id="PTHR10746:SF6">
    <property type="entry name" value="LARGE RIBOSOMAL SUBUNIT PROTEIN UL4M"/>
    <property type="match status" value="1"/>
</dbReference>
<comment type="similarity">
    <text evidence="1 5">Belongs to the universal ribosomal protein uL4 family.</text>
</comment>
<dbReference type="EMBL" id="JANUBB010000009">
    <property type="protein sequence ID" value="MCS3952475.1"/>
    <property type="molecule type" value="Genomic_DNA"/>
</dbReference>
<evidence type="ECO:0000256" key="6">
    <source>
        <dbReference type="SAM" id="MobiDB-lite"/>
    </source>
</evidence>
<dbReference type="EMBL" id="JANUBF010000022">
    <property type="protein sequence ID" value="MCS4037649.1"/>
    <property type="molecule type" value="Genomic_DNA"/>
</dbReference>
<dbReference type="AlphaFoldDB" id="A0A840DAC3"/>
<dbReference type="InterPro" id="IPR023574">
    <property type="entry name" value="Ribosomal_uL4_dom_sf"/>
</dbReference>
<feature type="compositionally biased region" description="Basic and acidic residues" evidence="6">
    <location>
        <begin position="50"/>
        <end position="59"/>
    </location>
</feature>
<keyword evidence="5" id="KW-0699">rRNA-binding</keyword>
<evidence type="ECO:0000313" key="8">
    <source>
        <dbReference type="EMBL" id="MCS3866754.1"/>
    </source>
</evidence>
<dbReference type="Proteomes" id="UP001155027">
    <property type="component" value="Unassembled WGS sequence"/>
</dbReference>
<feature type="region of interest" description="Disordered" evidence="6">
    <location>
        <begin position="43"/>
        <end position="101"/>
    </location>
</feature>
<dbReference type="SUPFAM" id="SSF52166">
    <property type="entry name" value="Ribosomal protein L4"/>
    <property type="match status" value="1"/>
</dbReference>
<comment type="caution">
    <text evidence="9">The sequence shown here is derived from an EMBL/GenBank/DDBJ whole genome shotgun (WGS) entry which is preliminary data.</text>
</comment>
<evidence type="ECO:0000313" key="9">
    <source>
        <dbReference type="EMBL" id="MCS3952475.1"/>
    </source>
</evidence>
<dbReference type="SMR" id="A0A840DAC3"/>
<dbReference type="GO" id="GO:0006412">
    <property type="term" value="P:translation"/>
    <property type="evidence" value="ECO:0007669"/>
    <property type="project" value="UniProtKB-UniRule"/>
</dbReference>
<evidence type="ECO:0000256" key="1">
    <source>
        <dbReference type="ARBA" id="ARBA00010528"/>
    </source>
</evidence>
<dbReference type="GO" id="GO:0005840">
    <property type="term" value="C:ribosome"/>
    <property type="evidence" value="ECO:0007669"/>
    <property type="project" value="UniProtKB-KW"/>
</dbReference>
<keyword evidence="5" id="KW-0694">RNA-binding</keyword>
<dbReference type="NCBIfam" id="TIGR03953">
    <property type="entry name" value="rplD_bact"/>
    <property type="match status" value="1"/>
</dbReference>
<dbReference type="Gene3D" id="3.40.1370.10">
    <property type="match status" value="1"/>
</dbReference>
<name>A0A840DAC3_9BACT</name>
<evidence type="ECO:0000256" key="2">
    <source>
        <dbReference type="ARBA" id="ARBA00022980"/>
    </source>
</evidence>